<dbReference type="AlphaFoldDB" id="A0A834SQ05"/>
<protein>
    <submittedName>
        <fullName evidence="1">Reverse transcriptase</fullName>
    </submittedName>
</protein>
<gene>
    <name evidence="1" type="ORF">G2W53_040160</name>
</gene>
<keyword evidence="1" id="KW-0548">Nucleotidyltransferase</keyword>
<keyword evidence="2" id="KW-1185">Reference proteome</keyword>
<reference evidence="1" key="1">
    <citation type="submission" date="2020-09" db="EMBL/GenBank/DDBJ databases">
        <title>Genome-Enabled Discovery of Anthraquinone Biosynthesis in Senna tora.</title>
        <authorList>
            <person name="Kang S.-H."/>
            <person name="Pandey R.P."/>
            <person name="Lee C.-M."/>
            <person name="Sim J.-S."/>
            <person name="Jeong J.-T."/>
            <person name="Choi B.-S."/>
            <person name="Jung M."/>
            <person name="Ginzburg D."/>
            <person name="Zhao K."/>
            <person name="Won S.Y."/>
            <person name="Oh T.-J."/>
            <person name="Yu Y."/>
            <person name="Kim N.-H."/>
            <person name="Lee O.R."/>
            <person name="Lee T.-H."/>
            <person name="Bashyal P."/>
            <person name="Kim T.-S."/>
            <person name="Lee W.-H."/>
            <person name="Kawkins C."/>
            <person name="Kim C.-K."/>
            <person name="Kim J.S."/>
            <person name="Ahn B.O."/>
            <person name="Rhee S.Y."/>
            <person name="Sohng J.K."/>
        </authorList>
    </citation>
    <scope>NUCLEOTIDE SEQUENCE</scope>
    <source>
        <tissue evidence="1">Leaf</tissue>
    </source>
</reference>
<sequence>MHEETEAHLFIHCTISSSIWHLTKCNVNLSSDLNFESWLKLNCEDDTTSHLGIPHSCLFIYTLWHLWMGRNDCTFNSKTPSLEIIAKKAISSAAEFFYIATNTTLGPPNLLSPSLSNGIPLNEIDLLLCTRLNEAFEYNCSLFHENYWRNMIRESCQVNSDSWQLHSSRIAACLMQILTKNSISS</sequence>
<evidence type="ECO:0000313" key="2">
    <source>
        <dbReference type="Proteomes" id="UP000634136"/>
    </source>
</evidence>
<accession>A0A834SQ05</accession>
<dbReference type="GO" id="GO:0003964">
    <property type="term" value="F:RNA-directed DNA polymerase activity"/>
    <property type="evidence" value="ECO:0007669"/>
    <property type="project" value="UniProtKB-KW"/>
</dbReference>
<keyword evidence="1" id="KW-0808">Transferase</keyword>
<organism evidence="1 2">
    <name type="scientific">Senna tora</name>
    <dbReference type="NCBI Taxonomy" id="362788"/>
    <lineage>
        <taxon>Eukaryota</taxon>
        <taxon>Viridiplantae</taxon>
        <taxon>Streptophyta</taxon>
        <taxon>Embryophyta</taxon>
        <taxon>Tracheophyta</taxon>
        <taxon>Spermatophyta</taxon>
        <taxon>Magnoliopsida</taxon>
        <taxon>eudicotyledons</taxon>
        <taxon>Gunneridae</taxon>
        <taxon>Pentapetalae</taxon>
        <taxon>rosids</taxon>
        <taxon>fabids</taxon>
        <taxon>Fabales</taxon>
        <taxon>Fabaceae</taxon>
        <taxon>Caesalpinioideae</taxon>
        <taxon>Cassia clade</taxon>
        <taxon>Senna</taxon>
    </lineage>
</organism>
<comment type="caution">
    <text evidence="1">The sequence shown here is derived from an EMBL/GenBank/DDBJ whole genome shotgun (WGS) entry which is preliminary data.</text>
</comment>
<keyword evidence="1" id="KW-0695">RNA-directed DNA polymerase</keyword>
<dbReference type="EMBL" id="JAAIUW010000012">
    <property type="protein sequence ID" value="KAF7807999.1"/>
    <property type="molecule type" value="Genomic_DNA"/>
</dbReference>
<evidence type="ECO:0000313" key="1">
    <source>
        <dbReference type="EMBL" id="KAF7807999.1"/>
    </source>
</evidence>
<proteinExistence type="predicted"/>
<name>A0A834SQ05_9FABA</name>
<dbReference type="Proteomes" id="UP000634136">
    <property type="component" value="Unassembled WGS sequence"/>
</dbReference>
<dbReference type="OrthoDB" id="1021881at2759"/>